<name>A0A0C2G1W1_9BILA</name>
<organism evidence="2 3">
    <name type="scientific">Ancylostoma duodenale</name>
    <dbReference type="NCBI Taxonomy" id="51022"/>
    <lineage>
        <taxon>Eukaryota</taxon>
        <taxon>Metazoa</taxon>
        <taxon>Ecdysozoa</taxon>
        <taxon>Nematoda</taxon>
        <taxon>Chromadorea</taxon>
        <taxon>Rhabditida</taxon>
        <taxon>Rhabditina</taxon>
        <taxon>Rhabditomorpha</taxon>
        <taxon>Strongyloidea</taxon>
        <taxon>Ancylostomatidae</taxon>
        <taxon>Ancylostomatinae</taxon>
        <taxon>Ancylostoma</taxon>
    </lineage>
</organism>
<gene>
    <name evidence="2" type="ORF">ANCDUO_14922</name>
</gene>
<keyword evidence="3" id="KW-1185">Reference proteome</keyword>
<proteinExistence type="predicted"/>
<feature type="region of interest" description="Disordered" evidence="1">
    <location>
        <begin position="45"/>
        <end position="90"/>
    </location>
</feature>
<dbReference type="AlphaFoldDB" id="A0A0C2G1W1"/>
<reference evidence="2 3" key="1">
    <citation type="submission" date="2013-12" db="EMBL/GenBank/DDBJ databases">
        <title>Draft genome of the parsitic nematode Ancylostoma duodenale.</title>
        <authorList>
            <person name="Mitreva M."/>
        </authorList>
    </citation>
    <scope>NUCLEOTIDE SEQUENCE [LARGE SCALE GENOMIC DNA]</scope>
    <source>
        <strain evidence="2 3">Zhejiang</strain>
    </source>
</reference>
<evidence type="ECO:0000313" key="3">
    <source>
        <dbReference type="Proteomes" id="UP000054047"/>
    </source>
</evidence>
<accession>A0A0C2G1W1</accession>
<evidence type="ECO:0000256" key="1">
    <source>
        <dbReference type="SAM" id="MobiDB-lite"/>
    </source>
</evidence>
<dbReference type="EMBL" id="KN738217">
    <property type="protein sequence ID" value="KIH54930.1"/>
    <property type="molecule type" value="Genomic_DNA"/>
</dbReference>
<sequence length="90" mass="10145">MPKQDHPRHPTTKNGDEANIYAQLNADEFGDVEYHLDFDPIAAAQGESRRLHPRSASRSEQQARKDQLAAAEEDGVEPITIDLEPVPRWV</sequence>
<evidence type="ECO:0000313" key="2">
    <source>
        <dbReference type="EMBL" id="KIH54930.1"/>
    </source>
</evidence>
<dbReference type="Proteomes" id="UP000054047">
    <property type="component" value="Unassembled WGS sequence"/>
</dbReference>
<protein>
    <submittedName>
        <fullName evidence="2">Uncharacterized protein</fullName>
    </submittedName>
</protein>